<dbReference type="GO" id="GO:0005829">
    <property type="term" value="C:cytosol"/>
    <property type="evidence" value="ECO:0007669"/>
    <property type="project" value="TreeGrafter"/>
</dbReference>
<evidence type="ECO:0000256" key="11">
    <source>
        <dbReference type="ARBA" id="ARBA00022967"/>
    </source>
</evidence>
<dbReference type="OrthoDB" id="9805579at2"/>
<keyword evidence="3 14" id="KW-0813">Transport</keyword>
<dbReference type="GO" id="GO:0005886">
    <property type="term" value="C:plasma membrane"/>
    <property type="evidence" value="ECO:0007669"/>
    <property type="project" value="UniProtKB-SubCell"/>
</dbReference>
<comment type="subcellular location">
    <subcellularLocation>
        <location evidence="14">Cell membrane</location>
        <topology evidence="14">Peripheral membrane protein</topology>
        <orientation evidence="14">Cytoplasmic side</orientation>
    </subcellularLocation>
    <subcellularLocation>
        <location evidence="14">Cytoplasm</location>
    </subcellularLocation>
    <text evidence="14">Distribution is 50-50.</text>
</comment>
<dbReference type="PRINTS" id="PR00906">
    <property type="entry name" value="SECA"/>
</dbReference>
<dbReference type="HAMAP" id="MF_01382">
    <property type="entry name" value="SecA"/>
    <property type="match status" value="1"/>
</dbReference>
<evidence type="ECO:0000313" key="27">
    <source>
        <dbReference type="Proteomes" id="UP000188159"/>
    </source>
</evidence>
<keyword evidence="6" id="KW-0479">Metal-binding</keyword>
<dbReference type="EMBL" id="CP012098">
    <property type="protein sequence ID" value="AQP39752.1"/>
    <property type="molecule type" value="Genomic_DNA"/>
</dbReference>
<dbReference type="FunFam" id="1.10.3060.10:FF:000003">
    <property type="entry name" value="Protein translocase subunit SecA"/>
    <property type="match status" value="1"/>
</dbReference>
<dbReference type="PROSITE" id="PS51192">
    <property type="entry name" value="HELICASE_ATP_BIND_1"/>
    <property type="match status" value="1"/>
</dbReference>
<dbReference type="InterPro" id="IPR014018">
    <property type="entry name" value="SecA_motor_DEAD"/>
</dbReference>
<dbReference type="Gene3D" id="3.40.50.300">
    <property type="entry name" value="P-loop containing nucleotide triphosphate hydrolases"/>
    <property type="match status" value="3"/>
</dbReference>
<reference evidence="24 25" key="1">
    <citation type="submission" date="2015-09" db="EMBL/GenBank/DDBJ databases">
        <authorList>
            <consortium name="Pathogen Informatics"/>
        </authorList>
    </citation>
    <scope>NUCLEOTIDE SEQUENCE [LARGE SCALE GENOMIC DNA]</scope>
    <source>
        <strain evidence="21 26">2789STDY5608868</strain>
        <strain evidence="22 25">2789STDY5834908</strain>
        <strain evidence="20 24">2789STDY5834959</strain>
    </source>
</reference>
<dbReference type="FunFam" id="3.40.50.300:FF:000429">
    <property type="entry name" value="Preprotein translocase subunit SecA"/>
    <property type="match status" value="1"/>
</dbReference>
<proteinExistence type="inferred from homology"/>
<dbReference type="InterPro" id="IPR011115">
    <property type="entry name" value="SecA_DEAD"/>
</dbReference>
<dbReference type="GO" id="GO:0008564">
    <property type="term" value="F:protein-exporting ATPase activity"/>
    <property type="evidence" value="ECO:0007669"/>
    <property type="project" value="UniProtKB-EC"/>
</dbReference>
<dbReference type="EMBL" id="CP132968">
    <property type="protein sequence ID" value="WMD16165.1"/>
    <property type="molecule type" value="Genomic_DNA"/>
</dbReference>
<organism evidence="22 25">
    <name type="scientific">Anaerostipes hadrus</name>
    <dbReference type="NCBI Taxonomy" id="649756"/>
    <lineage>
        <taxon>Bacteria</taxon>
        <taxon>Bacillati</taxon>
        <taxon>Bacillota</taxon>
        <taxon>Clostridia</taxon>
        <taxon>Lachnospirales</taxon>
        <taxon>Lachnospiraceae</taxon>
        <taxon>Anaerostipes</taxon>
    </lineage>
</organism>
<comment type="function">
    <text evidence="14">Part of the Sec protein translocase complex. Interacts with the SecYEG preprotein conducting channel. Has a central role in coupling the hydrolysis of ATP to the transfer of proteins into and across the cell membrane, serving as an ATP-driven molecular motor driving the stepwise translocation of polypeptide chains across the membrane.</text>
</comment>
<dbReference type="FunFam" id="3.90.1440.10:FF:000001">
    <property type="entry name" value="Preprotein translocase subunit SecA"/>
    <property type="match status" value="1"/>
</dbReference>
<evidence type="ECO:0000256" key="4">
    <source>
        <dbReference type="ARBA" id="ARBA00022475"/>
    </source>
</evidence>
<feature type="domain" description="SecA family profile" evidence="18">
    <location>
        <begin position="1"/>
        <end position="590"/>
    </location>
</feature>
<dbReference type="SMART" id="SM00958">
    <property type="entry name" value="SecA_PP_bind"/>
    <property type="match status" value="1"/>
</dbReference>
<dbReference type="GO" id="GO:0017038">
    <property type="term" value="P:protein import"/>
    <property type="evidence" value="ECO:0007669"/>
    <property type="project" value="InterPro"/>
</dbReference>
<keyword evidence="11 14" id="KW-1278">Translocase</keyword>
<dbReference type="GO" id="GO:0006605">
    <property type="term" value="P:protein targeting"/>
    <property type="evidence" value="ECO:0007669"/>
    <property type="project" value="UniProtKB-UniRule"/>
</dbReference>
<evidence type="ECO:0000256" key="3">
    <source>
        <dbReference type="ARBA" id="ARBA00022448"/>
    </source>
</evidence>
<dbReference type="InterPro" id="IPR036670">
    <property type="entry name" value="SecA_X-link_sf"/>
</dbReference>
<dbReference type="InterPro" id="IPR014001">
    <property type="entry name" value="Helicase_ATP-bd"/>
</dbReference>
<dbReference type="PROSITE" id="PS01312">
    <property type="entry name" value="SECA"/>
    <property type="match status" value="1"/>
</dbReference>
<dbReference type="PANTHER" id="PTHR30612">
    <property type="entry name" value="SECA INNER MEMBRANE COMPONENT OF SEC PROTEIN SECRETION SYSTEM"/>
    <property type="match status" value="1"/>
</dbReference>
<dbReference type="Pfam" id="PF07517">
    <property type="entry name" value="SecA_DEAD"/>
    <property type="match status" value="1"/>
</dbReference>
<keyword evidence="9 14" id="KW-0067">ATP-binding</keyword>
<feature type="binding site" evidence="14">
    <location>
        <position position="85"/>
    </location>
    <ligand>
        <name>ATP</name>
        <dbReference type="ChEBI" id="CHEBI:30616"/>
    </ligand>
</feature>
<feature type="domain" description="Helicase C-terminal" evidence="17">
    <location>
        <begin position="422"/>
        <end position="606"/>
    </location>
</feature>
<dbReference type="Proteomes" id="UP000188159">
    <property type="component" value="Chromosome"/>
</dbReference>
<evidence type="ECO:0000259" key="18">
    <source>
        <dbReference type="PROSITE" id="PS51196"/>
    </source>
</evidence>
<dbReference type="GO" id="GO:0043952">
    <property type="term" value="P:protein transport by the Sec complex"/>
    <property type="evidence" value="ECO:0007669"/>
    <property type="project" value="TreeGrafter"/>
</dbReference>
<keyword evidence="13 14" id="KW-0472">Membrane</keyword>
<evidence type="ECO:0000256" key="10">
    <source>
        <dbReference type="ARBA" id="ARBA00022927"/>
    </source>
</evidence>
<dbReference type="SMART" id="SM00957">
    <property type="entry name" value="SecA_DEAD"/>
    <property type="match status" value="1"/>
</dbReference>
<evidence type="ECO:0000313" key="24">
    <source>
        <dbReference type="Proteomes" id="UP000095553"/>
    </source>
</evidence>
<comment type="cofactor">
    <cofactor evidence="1">
        <name>Zn(2+)</name>
        <dbReference type="ChEBI" id="CHEBI:29105"/>
    </cofactor>
</comment>
<dbReference type="EMBL" id="CYXT01000001">
    <property type="protein sequence ID" value="CUM74425.1"/>
    <property type="molecule type" value="Genomic_DNA"/>
</dbReference>
<dbReference type="Pfam" id="PF07516">
    <property type="entry name" value="SecA_SW"/>
    <property type="match status" value="1"/>
</dbReference>
<evidence type="ECO:0000256" key="14">
    <source>
        <dbReference type="HAMAP-Rule" id="MF_01382"/>
    </source>
</evidence>
<dbReference type="InterPro" id="IPR000185">
    <property type="entry name" value="SecA"/>
</dbReference>
<evidence type="ECO:0000256" key="15">
    <source>
        <dbReference type="RuleBase" id="RU003874"/>
    </source>
</evidence>
<evidence type="ECO:0000256" key="5">
    <source>
        <dbReference type="ARBA" id="ARBA00022490"/>
    </source>
</evidence>
<evidence type="ECO:0000256" key="6">
    <source>
        <dbReference type="ARBA" id="ARBA00022723"/>
    </source>
</evidence>
<evidence type="ECO:0000256" key="2">
    <source>
        <dbReference type="ARBA" id="ARBA00007650"/>
    </source>
</evidence>
<evidence type="ECO:0000259" key="16">
    <source>
        <dbReference type="PROSITE" id="PS51192"/>
    </source>
</evidence>
<evidence type="ECO:0000256" key="9">
    <source>
        <dbReference type="ARBA" id="ARBA00022840"/>
    </source>
</evidence>
<evidence type="ECO:0000313" key="19">
    <source>
        <dbReference type="EMBL" id="AQP39752.1"/>
    </source>
</evidence>
<feature type="binding site" evidence="14">
    <location>
        <position position="512"/>
    </location>
    <ligand>
        <name>ATP</name>
        <dbReference type="ChEBI" id="CHEBI:30616"/>
    </ligand>
</feature>
<dbReference type="InterPro" id="IPR036266">
    <property type="entry name" value="SecA_Wing/Scaffold_sf"/>
</dbReference>
<dbReference type="EC" id="7.4.2.8" evidence="14"/>
<dbReference type="Proteomes" id="UP001243496">
    <property type="component" value="Chromosome"/>
</dbReference>
<evidence type="ECO:0000313" key="25">
    <source>
        <dbReference type="Proteomes" id="UP000095564"/>
    </source>
</evidence>
<accession>A0A174SF31</accession>
<dbReference type="EMBL" id="CZAU01000030">
    <property type="protein sequence ID" value="CUP94971.1"/>
    <property type="molecule type" value="Genomic_DNA"/>
</dbReference>
<keyword evidence="5 14" id="KW-0963">Cytoplasm</keyword>
<keyword evidence="7 14" id="KW-0547">Nucleotide-binding</keyword>
<dbReference type="GO" id="GO:0046872">
    <property type="term" value="F:metal ion binding"/>
    <property type="evidence" value="ECO:0007669"/>
    <property type="project" value="UniProtKB-KW"/>
</dbReference>
<reference evidence="19 27" key="2">
    <citation type="journal article" date="2016" name="Sci. Rep.">
        <title>Accelerated dysbiosis of gut microbiota during aggravation of DSS-induced colitis by a butyrate-producing bacterium.</title>
        <authorList>
            <person name="Zhang Q."/>
            <person name="Wu Y."/>
            <person name="Wang J."/>
            <person name="Wu G."/>
            <person name="Long W."/>
            <person name="Xue Z."/>
            <person name="Wang L."/>
            <person name="Zhang X."/>
            <person name="Pang X."/>
            <person name="Zhao Y."/>
            <person name="Zhao L."/>
            <person name="Zhang C."/>
        </authorList>
    </citation>
    <scope>NUCLEOTIDE SEQUENCE [LARGE SCALE GENOMIC DNA]</scope>
    <source>
        <strain evidence="19 27">BPB5</strain>
    </source>
</reference>
<dbReference type="NCBIfam" id="NF006630">
    <property type="entry name" value="PRK09200.1"/>
    <property type="match status" value="1"/>
</dbReference>
<dbReference type="GO" id="GO:0005524">
    <property type="term" value="F:ATP binding"/>
    <property type="evidence" value="ECO:0007669"/>
    <property type="project" value="UniProtKB-UniRule"/>
</dbReference>
<dbReference type="Pfam" id="PF02810">
    <property type="entry name" value="SEC-C"/>
    <property type="match status" value="1"/>
</dbReference>
<evidence type="ECO:0000313" key="23">
    <source>
        <dbReference type="EMBL" id="WMD16165.1"/>
    </source>
</evidence>
<dbReference type="CDD" id="cd18803">
    <property type="entry name" value="SF2_C_secA"/>
    <property type="match status" value="1"/>
</dbReference>
<dbReference type="InterPro" id="IPR011130">
    <property type="entry name" value="SecA_preprotein_X-link_dom"/>
</dbReference>
<evidence type="ECO:0000313" key="22">
    <source>
        <dbReference type="EMBL" id="CUP94971.1"/>
    </source>
</evidence>
<dbReference type="Pfam" id="PF01043">
    <property type="entry name" value="SecA_PP_bind"/>
    <property type="match status" value="1"/>
</dbReference>
<comment type="catalytic activity">
    <reaction evidence="14">
        <text>ATP + H2O + cellular proteinSide 1 = ADP + phosphate + cellular proteinSide 2.</text>
        <dbReference type="EC" id="7.4.2.8"/>
    </reaction>
</comment>
<dbReference type="InterPro" id="IPR027417">
    <property type="entry name" value="P-loop_NTPase"/>
</dbReference>
<evidence type="ECO:0000256" key="8">
    <source>
        <dbReference type="ARBA" id="ARBA00022833"/>
    </source>
</evidence>
<dbReference type="RefSeq" id="WP_009203141.1">
    <property type="nucleotide sequence ID" value="NZ_BAABXM010000001.1"/>
</dbReference>
<comment type="similarity">
    <text evidence="2 14 15">Belongs to the SecA family.</text>
</comment>
<evidence type="ECO:0000256" key="13">
    <source>
        <dbReference type="ARBA" id="ARBA00023136"/>
    </source>
</evidence>
<dbReference type="NCBIfam" id="TIGR00963">
    <property type="entry name" value="secA"/>
    <property type="match status" value="1"/>
</dbReference>
<keyword evidence="10 14" id="KW-0653">Protein transport</keyword>
<dbReference type="GO" id="GO:0065002">
    <property type="term" value="P:intracellular protein transmembrane transport"/>
    <property type="evidence" value="ECO:0007669"/>
    <property type="project" value="UniProtKB-UniRule"/>
</dbReference>
<evidence type="ECO:0000256" key="12">
    <source>
        <dbReference type="ARBA" id="ARBA00023010"/>
    </source>
</evidence>
<dbReference type="PROSITE" id="PS51194">
    <property type="entry name" value="HELICASE_CTER"/>
    <property type="match status" value="1"/>
</dbReference>
<dbReference type="Proteomes" id="UP000095564">
    <property type="component" value="Unassembled WGS sequence"/>
</dbReference>
<keyword evidence="4 14" id="KW-1003">Cell membrane</keyword>
<evidence type="ECO:0000256" key="7">
    <source>
        <dbReference type="ARBA" id="ARBA00022741"/>
    </source>
</evidence>
<dbReference type="CDD" id="cd17928">
    <property type="entry name" value="DEXDc_SecA"/>
    <property type="match status" value="1"/>
</dbReference>
<keyword evidence="8" id="KW-0862">Zinc</keyword>
<gene>
    <name evidence="22" type="primary">secA_2</name>
    <name evidence="19" type="synonym">azi</name>
    <name evidence="19" type="synonym">div</name>
    <name evidence="14 19" type="synonym">secA</name>
    <name evidence="20" type="synonym">secA_1</name>
    <name evidence="19" type="ORF">DO83_09220</name>
    <name evidence="21" type="ORF">ERS852425_00370</name>
    <name evidence="22" type="ORF">ERS852520_02631</name>
    <name evidence="20" type="ORF">ERS852571_00005</name>
    <name evidence="23" type="ORF">RBI15_12500</name>
</gene>
<dbReference type="SUPFAM" id="SSF81886">
    <property type="entry name" value="Helical scaffold and wing domains of SecA"/>
    <property type="match status" value="1"/>
</dbReference>
<comment type="subunit">
    <text evidence="14">Monomer and homodimer. Part of the essential Sec protein translocation apparatus which comprises SecA, SecYEG and auxiliary proteins SecDF. Other proteins may also be involved.</text>
</comment>
<dbReference type="Proteomes" id="UP000095598">
    <property type="component" value="Unassembled WGS sequence"/>
</dbReference>
<protein>
    <recommendedName>
        <fullName evidence="14 15">Protein translocase subunit SecA</fullName>
        <ecNumber evidence="14">7.4.2.8</ecNumber>
    </recommendedName>
</protein>
<dbReference type="PANTHER" id="PTHR30612:SF0">
    <property type="entry name" value="CHLOROPLAST PROTEIN-TRANSPORTING ATPASE"/>
    <property type="match status" value="1"/>
</dbReference>
<dbReference type="GO" id="GO:0031522">
    <property type="term" value="C:cell envelope Sec protein transport complex"/>
    <property type="evidence" value="ECO:0007669"/>
    <property type="project" value="TreeGrafter"/>
</dbReference>
<keyword evidence="12 14" id="KW-0811">Translocation</keyword>
<dbReference type="SUPFAM" id="SSF52540">
    <property type="entry name" value="P-loop containing nucleoside triphosphate hydrolases"/>
    <property type="match status" value="2"/>
</dbReference>
<dbReference type="SUPFAM" id="SSF81767">
    <property type="entry name" value="Pre-protein crosslinking domain of SecA"/>
    <property type="match status" value="1"/>
</dbReference>
<evidence type="ECO:0000259" key="17">
    <source>
        <dbReference type="PROSITE" id="PS51194"/>
    </source>
</evidence>
<name>A0A174SF31_ANAHA</name>
<sequence length="856" mass="97352">MGLFDKVFGSHSDKELKRISKTVDKIEALDESMQKLSDEELRHKTVEFKERLANGETLDDLLPEAYATVREASSRAIGLKHYRVQLIGGIILHQGRIAEMRTGEGKTLVSTLPAYLNALEEKGVHIVTVNDYLATRDAEWMGKVHNFLGLTVGVVTNDMENDERREAYNCDITYITNNELGFDYLRDNMVIEKEDLVQRDLHYAIVDEVDSVLIDEARTPLIISGESGKSTELYRACDILARQMERGSSDGELSKMDILMNEDIEEDGDFLVNEKDKQIMLTADGVKKVEKFFHIENLADPENLAIQHNIILALRAHNLMFKDKDYVVKDDEVLIVDEFTGRIMPGRRYSDGLHQAIEAKENVKVKRESKTLATITFQNFFNKYDKKAGMTGTALTEEQEFREIYGMDVVVIPTNKPVQRIDHDDAIYKTKREKMNAVVEDIIESHAKGQPVLVGTITIEMSEELSAMLKKRGIKHNVLNAKFHEKEAEIISHAGEIGAVTIATNMAGRGTDIVLEDGVAELGGLKIIGTERHESRRIDNQLRGRAGRQGDPGESKFYLSLEDDLMRLFGSERMISIYNALGIPEGEEIQHKTISKTIEKAQKKIENNNFGIRKNLLDYDRVNNEQREVMYKERRRVLDGDDMKESVLGMMKETVANHVYQVISDELPPEEWDLAALNAELLPIVPLNKIVLTDAEKSSGKVDDLVARLQEETVALYEQKEKEFEDFDLREIERIILLKVIDRKWMDHIDDMDQLREGIGLQAYGQRDPVVEYRMAGFEMFNDMTKAIQEETTGALFHVQVEQKIEREEAPKITGTNKDAEVEKKPYVRKGAKVGRNDPCPCGSGKKYKNCCGRNK</sequence>
<dbReference type="Gene3D" id="3.90.1440.10">
    <property type="entry name" value="SecA, preprotein cross-linking domain"/>
    <property type="match status" value="1"/>
</dbReference>
<dbReference type="PROSITE" id="PS51196">
    <property type="entry name" value="SECA_MOTOR_DEAD"/>
    <property type="match status" value="1"/>
</dbReference>
<reference evidence="23" key="3">
    <citation type="submission" date="2023-08" db="EMBL/GenBank/DDBJ databases">
        <title>Complete Genome Sequences of butyrate producing Anaerostipes hadrus strains BA1 and GIF7 isolated from the terminal ileum of a healthy lean male.</title>
        <authorList>
            <person name="Low A."/>
            <person name="Sheludchenko M."/>
            <person name="Cheng H.E."/>
            <person name="Koh X.Q."/>
            <person name="Lee J."/>
        </authorList>
    </citation>
    <scope>NUCLEOTIDE SEQUENCE</scope>
    <source>
        <strain evidence="23">BA1</strain>
    </source>
</reference>
<dbReference type="InterPro" id="IPR020937">
    <property type="entry name" value="SecA_CS"/>
</dbReference>
<dbReference type="InterPro" id="IPR011116">
    <property type="entry name" value="SecA_Wing/Scaffold"/>
</dbReference>
<evidence type="ECO:0000313" key="26">
    <source>
        <dbReference type="Proteomes" id="UP000095598"/>
    </source>
</evidence>
<dbReference type="InterPro" id="IPR004027">
    <property type="entry name" value="SEC_C_motif"/>
</dbReference>
<dbReference type="FunFam" id="3.40.50.300:FF:000334">
    <property type="entry name" value="Protein translocase subunit SecA"/>
    <property type="match status" value="1"/>
</dbReference>
<dbReference type="AlphaFoldDB" id="A0A174SF31"/>
<dbReference type="InterPro" id="IPR044722">
    <property type="entry name" value="SecA_SF2_C"/>
</dbReference>
<dbReference type="GeneID" id="92742224"/>
<dbReference type="Pfam" id="PF21090">
    <property type="entry name" value="P-loop_SecA"/>
    <property type="match status" value="2"/>
</dbReference>
<feature type="domain" description="Helicase ATP-binding" evidence="16">
    <location>
        <begin position="87"/>
        <end position="225"/>
    </location>
</feature>
<evidence type="ECO:0000256" key="1">
    <source>
        <dbReference type="ARBA" id="ARBA00001947"/>
    </source>
</evidence>
<evidence type="ECO:0000313" key="20">
    <source>
        <dbReference type="EMBL" id="CUM69476.1"/>
    </source>
</evidence>
<dbReference type="InterPro" id="IPR001650">
    <property type="entry name" value="Helicase_C-like"/>
</dbReference>
<dbReference type="EMBL" id="CYXY01000001">
    <property type="protein sequence ID" value="CUM69476.1"/>
    <property type="molecule type" value="Genomic_DNA"/>
</dbReference>
<dbReference type="Proteomes" id="UP000095553">
    <property type="component" value="Unassembled WGS sequence"/>
</dbReference>
<dbReference type="NCBIfam" id="NF009538">
    <property type="entry name" value="PRK12904.1"/>
    <property type="match status" value="1"/>
</dbReference>
<evidence type="ECO:0000313" key="21">
    <source>
        <dbReference type="EMBL" id="CUM74425.1"/>
    </source>
</evidence>
<dbReference type="Gene3D" id="1.10.3060.10">
    <property type="entry name" value="Helical scaffold and wing domains of SecA"/>
    <property type="match status" value="1"/>
</dbReference>
<feature type="binding site" evidence="14">
    <location>
        <begin position="103"/>
        <end position="107"/>
    </location>
    <ligand>
        <name>ATP</name>
        <dbReference type="ChEBI" id="CHEBI:30616"/>
    </ligand>
</feature>